<organism evidence="2 3">
    <name type="scientific">Neocallimastix californiae</name>
    <dbReference type="NCBI Taxonomy" id="1754190"/>
    <lineage>
        <taxon>Eukaryota</taxon>
        <taxon>Fungi</taxon>
        <taxon>Fungi incertae sedis</taxon>
        <taxon>Chytridiomycota</taxon>
        <taxon>Chytridiomycota incertae sedis</taxon>
        <taxon>Neocallimastigomycetes</taxon>
        <taxon>Neocallimastigales</taxon>
        <taxon>Neocallimastigaceae</taxon>
        <taxon>Neocallimastix</taxon>
    </lineage>
</organism>
<gene>
    <name evidence="2" type="ORF">LY90DRAFT_509591</name>
</gene>
<name>A0A1Y2CC17_9FUNG</name>
<evidence type="ECO:0000313" key="2">
    <source>
        <dbReference type="EMBL" id="ORY44578.1"/>
    </source>
</evidence>
<proteinExistence type="predicted"/>
<keyword evidence="3" id="KW-1185">Reference proteome</keyword>
<keyword evidence="1" id="KW-1133">Transmembrane helix</keyword>
<reference evidence="2 3" key="1">
    <citation type="submission" date="2016-08" db="EMBL/GenBank/DDBJ databases">
        <title>A Parts List for Fungal Cellulosomes Revealed by Comparative Genomics.</title>
        <authorList>
            <consortium name="DOE Joint Genome Institute"/>
            <person name="Haitjema C.H."/>
            <person name="Gilmore S.P."/>
            <person name="Henske J.K."/>
            <person name="Solomon K.V."/>
            <person name="De Groot R."/>
            <person name="Kuo A."/>
            <person name="Mondo S.J."/>
            <person name="Salamov A.A."/>
            <person name="Labutti K."/>
            <person name="Zhao Z."/>
            <person name="Chiniquy J."/>
            <person name="Barry K."/>
            <person name="Brewer H.M."/>
            <person name="Purvine S.O."/>
            <person name="Wright A.T."/>
            <person name="Boxma B."/>
            <person name="Van Alen T."/>
            <person name="Hackstein J.H."/>
            <person name="Baker S.E."/>
            <person name="Grigoriev I.V."/>
            <person name="O'Malley M.A."/>
        </authorList>
    </citation>
    <scope>NUCLEOTIDE SEQUENCE [LARGE SCALE GENOMIC DNA]</scope>
    <source>
        <strain evidence="2 3">G1</strain>
    </source>
</reference>
<dbReference type="EMBL" id="MCOG01000113">
    <property type="protein sequence ID" value="ORY44578.1"/>
    <property type="molecule type" value="Genomic_DNA"/>
</dbReference>
<dbReference type="Proteomes" id="UP000193920">
    <property type="component" value="Unassembled WGS sequence"/>
</dbReference>
<comment type="caution">
    <text evidence="2">The sequence shown here is derived from an EMBL/GenBank/DDBJ whole genome shotgun (WGS) entry which is preliminary data.</text>
</comment>
<feature type="transmembrane region" description="Helical" evidence="1">
    <location>
        <begin position="362"/>
        <end position="381"/>
    </location>
</feature>
<keyword evidence="1" id="KW-0812">Transmembrane</keyword>
<accession>A0A1Y2CC17</accession>
<dbReference type="OrthoDB" id="2154671at2759"/>
<feature type="transmembrane region" description="Helical" evidence="1">
    <location>
        <begin position="154"/>
        <end position="174"/>
    </location>
</feature>
<evidence type="ECO:0000313" key="3">
    <source>
        <dbReference type="Proteomes" id="UP000193920"/>
    </source>
</evidence>
<protein>
    <submittedName>
        <fullName evidence="2">Uncharacterized protein</fullName>
    </submittedName>
</protein>
<sequence length="423" mass="49531">MKTVTLAIRLLSYNLILKDMRNYPKNLGTIKGTLNYLDIVNLPSVNEYMDIENEYQLAVPVGEYAYDSYEAKTIADSYKKFLSNIKYCTNRVNSKSNFDNVFNQCKEILKHFEIVIRDYEEKIETLCENFDLDKETTENHSKAAKIRSYTNVKLIISFIIILVYVSLSNIPILVDRLTLLKSIQLYTYEVINQDRSIFLENEPERVLDENILKLKTIQEELRSGSYGGPTFDSYPIFDEVLKENGCFRFAQNTGAPSCESLEYDSSYDFTEEIATLPLNELIIEYLYRVENFKNNVEQGKYIRLPFTNKENIGIIYNQICNDKFFKLQDKLMDNIFGDIQYIDSKLTDYSVSYIEEQSKNEIIIITIGILIVLFFTFLVFNKLFKDKIKEMDTLVSFLFLVPSDIVNKNEKYKRFLETTQLED</sequence>
<evidence type="ECO:0000256" key="1">
    <source>
        <dbReference type="SAM" id="Phobius"/>
    </source>
</evidence>
<dbReference type="AlphaFoldDB" id="A0A1Y2CC17"/>
<keyword evidence="1" id="KW-0472">Membrane</keyword>